<dbReference type="Proteomes" id="UP000490939">
    <property type="component" value="Unassembled WGS sequence"/>
</dbReference>
<evidence type="ECO:0000313" key="2">
    <source>
        <dbReference type="EMBL" id="KAE9965773.1"/>
    </source>
</evidence>
<feature type="signal peptide" evidence="1">
    <location>
        <begin position="1"/>
        <end position="17"/>
    </location>
</feature>
<evidence type="ECO:0000313" key="4">
    <source>
        <dbReference type="EMBL" id="KAE9990835.1"/>
    </source>
</evidence>
<evidence type="ECO:0000313" key="7">
    <source>
        <dbReference type="Proteomes" id="UP000490939"/>
    </source>
</evidence>
<dbReference type="EMBL" id="WNWR01000120">
    <property type="protein sequence ID" value="KAE9990835.1"/>
    <property type="molecule type" value="Genomic_DNA"/>
</dbReference>
<reference evidence="3 5" key="1">
    <citation type="submission" date="2019-11" db="EMBL/GenBank/DDBJ databases">
        <title>Venturia inaequalis Genome Resource.</title>
        <authorList>
            <person name="Lichtner F.J."/>
        </authorList>
    </citation>
    <scope>NUCLEOTIDE SEQUENCE [LARGE SCALE GENOMIC DNA]</scope>
    <source>
        <strain evidence="2 6">120213</strain>
        <strain evidence="3">Bline_iso_100314</strain>
        <strain evidence="4 7">DMI_063113</strain>
    </source>
</reference>
<sequence length="418" mass="45302">MKASTIAYLLLAEVVLAAPANEKRQAMSALGAIGNTGYGRVGAAGKAAKPTEEVSPLADTVPGAKRIKVRTGPYKAPGMERKNPFSGHYGMLESYYDMDIQKPCSDCNILRQEGGLEYEDGSNANINTGMWLHHMVHFIAGDRRWDPVGAQAATCLPFDGMALAPAFGTKPAGGANAKRNAERFFVTGNERTPFNFFNPTSSVKSAYHLDAKDQFFYLVELMNMNMDAKNVYITMTYDVLPGALPAGWSEVKTVFLDADSCGTSEVASPAGKTSFSIPLASKPMKPWTPNITGRIVDSMGHLHDGGIEIDVNAGEGLFCKSIAVYSKKPEYVFRDTGMTNKNKDKVAKDHISNMDGCGMEDIKTITEVKKNQAWSVTGRYDYSKKTPNLEANKPSEVMAIAIVLVAVEAGKYNKYPGA</sequence>
<keyword evidence="1" id="KW-0732">Signal</keyword>
<evidence type="ECO:0000313" key="6">
    <source>
        <dbReference type="Proteomes" id="UP000447873"/>
    </source>
</evidence>
<keyword evidence="7" id="KW-1185">Reference proteome</keyword>
<accession>A0A8H3UBV2</accession>
<evidence type="ECO:0000313" key="3">
    <source>
        <dbReference type="EMBL" id="KAE9967621.1"/>
    </source>
</evidence>
<dbReference type="Proteomes" id="UP000447873">
    <property type="component" value="Unassembled WGS sequence"/>
</dbReference>
<evidence type="ECO:0000256" key="1">
    <source>
        <dbReference type="SAM" id="SignalP"/>
    </source>
</evidence>
<dbReference type="Proteomes" id="UP000433883">
    <property type="component" value="Unassembled WGS sequence"/>
</dbReference>
<evidence type="ECO:0000313" key="5">
    <source>
        <dbReference type="Proteomes" id="UP000433883"/>
    </source>
</evidence>
<gene>
    <name evidence="3" type="ORF">BLS_006266</name>
    <name evidence="4" type="ORF">EG327_000926</name>
    <name evidence="2" type="ORF">EG328_009408</name>
</gene>
<dbReference type="AlphaFoldDB" id="A0A8H3UBV2"/>
<dbReference type="EMBL" id="WNWS01000564">
    <property type="protein sequence ID" value="KAE9965773.1"/>
    <property type="molecule type" value="Genomic_DNA"/>
</dbReference>
<proteinExistence type="predicted"/>
<comment type="caution">
    <text evidence="3">The sequence shown here is derived from an EMBL/GenBank/DDBJ whole genome shotgun (WGS) entry which is preliminary data.</text>
</comment>
<name>A0A8H3UBV2_VENIN</name>
<feature type="chain" id="PRO_5044690540" evidence="1">
    <location>
        <begin position="18"/>
        <end position="418"/>
    </location>
</feature>
<organism evidence="3 5">
    <name type="scientific">Venturia inaequalis</name>
    <name type="common">Apple scab fungus</name>
    <dbReference type="NCBI Taxonomy" id="5025"/>
    <lineage>
        <taxon>Eukaryota</taxon>
        <taxon>Fungi</taxon>
        <taxon>Dikarya</taxon>
        <taxon>Ascomycota</taxon>
        <taxon>Pezizomycotina</taxon>
        <taxon>Dothideomycetes</taxon>
        <taxon>Pleosporomycetidae</taxon>
        <taxon>Venturiales</taxon>
        <taxon>Venturiaceae</taxon>
        <taxon>Venturia</taxon>
    </lineage>
</organism>
<protein>
    <submittedName>
        <fullName evidence="3">Uncharacterized protein</fullName>
    </submittedName>
</protein>
<dbReference type="OrthoDB" id="4142625at2759"/>
<dbReference type="EMBL" id="WNWQ01000456">
    <property type="protein sequence ID" value="KAE9967621.1"/>
    <property type="molecule type" value="Genomic_DNA"/>
</dbReference>